<dbReference type="Proteomes" id="UP001163321">
    <property type="component" value="Chromosome 1"/>
</dbReference>
<accession>A0ACC0WRZ2</accession>
<proteinExistence type="predicted"/>
<gene>
    <name evidence="1" type="ORF">PsorP6_002049</name>
</gene>
<sequence>MYVFFGKWIGKAIFEGFLLNVLLSIPLLKRLLGVPIKVSNLYLLDETVLVYDVDSLACEHDHPRLNLVVEDTNIRAKITGIMDGLLSILSDNVLHVLDFKEIDLKKFTETRFEQSNHEFNLIGWFWEIVESFSQCRRGRLLHYVTVLSGVSVRGLAGMDSQIQLFTIHWQLGSNRIKCSGVKTNQHKTSKRRRNMKEMTPPKILRSLDGYAKDSGLTILSKKMKLIS</sequence>
<keyword evidence="2" id="KW-1185">Reference proteome</keyword>
<protein>
    <submittedName>
        <fullName evidence="1">Uncharacterized protein</fullName>
    </submittedName>
</protein>
<name>A0ACC0WRZ2_9STRA</name>
<reference evidence="1 2" key="1">
    <citation type="journal article" date="2022" name="bioRxiv">
        <title>The genome of the oomycete Peronosclerospora sorghi, a cosmopolitan pathogen of maize and sorghum, is inflated with dispersed pseudogenes.</title>
        <authorList>
            <person name="Fletcher K."/>
            <person name="Martin F."/>
            <person name="Isakeit T."/>
            <person name="Cavanaugh K."/>
            <person name="Magill C."/>
            <person name="Michelmore R."/>
        </authorList>
    </citation>
    <scope>NUCLEOTIDE SEQUENCE [LARGE SCALE GENOMIC DNA]</scope>
    <source>
        <strain evidence="1">P6</strain>
    </source>
</reference>
<organism evidence="1 2">
    <name type="scientific">Peronosclerospora sorghi</name>
    <dbReference type="NCBI Taxonomy" id="230839"/>
    <lineage>
        <taxon>Eukaryota</taxon>
        <taxon>Sar</taxon>
        <taxon>Stramenopiles</taxon>
        <taxon>Oomycota</taxon>
        <taxon>Peronosporomycetes</taxon>
        <taxon>Peronosporales</taxon>
        <taxon>Peronosporaceae</taxon>
        <taxon>Peronosclerospora</taxon>
    </lineage>
</organism>
<dbReference type="EMBL" id="CM047580">
    <property type="protein sequence ID" value="KAI9921670.1"/>
    <property type="molecule type" value="Genomic_DNA"/>
</dbReference>
<comment type="caution">
    <text evidence="1">The sequence shown here is derived from an EMBL/GenBank/DDBJ whole genome shotgun (WGS) entry which is preliminary data.</text>
</comment>
<evidence type="ECO:0000313" key="1">
    <source>
        <dbReference type="EMBL" id="KAI9921670.1"/>
    </source>
</evidence>
<evidence type="ECO:0000313" key="2">
    <source>
        <dbReference type="Proteomes" id="UP001163321"/>
    </source>
</evidence>